<evidence type="ECO:0000256" key="8">
    <source>
        <dbReference type="HAMAP-Rule" id="MF_01865"/>
    </source>
</evidence>
<reference evidence="13 14" key="1">
    <citation type="submission" date="2020-02" db="EMBL/GenBank/DDBJ databases">
        <title>complete genome sequence of Rhodobacteraceae bacterium.</title>
        <authorList>
            <person name="Park J."/>
            <person name="Kim Y.-S."/>
            <person name="Kim K.-H."/>
        </authorList>
    </citation>
    <scope>NUCLEOTIDE SEQUENCE [LARGE SCALE GENOMIC DNA]</scope>
    <source>
        <strain evidence="13 14">RR4-56</strain>
    </source>
</reference>
<dbReference type="InterPro" id="IPR038135">
    <property type="entry name" value="Methylthiotransferase_N_sf"/>
</dbReference>
<dbReference type="InterPro" id="IPR002792">
    <property type="entry name" value="TRAM_dom"/>
</dbReference>
<dbReference type="PROSITE" id="PS50926">
    <property type="entry name" value="TRAM"/>
    <property type="match status" value="1"/>
</dbReference>
<feature type="binding site" evidence="8">
    <location>
        <position position="172"/>
    </location>
    <ligand>
        <name>[4Fe-4S] cluster</name>
        <dbReference type="ChEBI" id="CHEBI:49883"/>
        <label>2</label>
        <note>4Fe-4S-S-AdoMet</note>
    </ligand>
</feature>
<keyword evidence="3 8" id="KW-0808">Transferase</keyword>
<protein>
    <recommendedName>
        <fullName evidence="8">Ribosomal protein uS12 methylthiotransferase RimO</fullName>
        <shortName evidence="8">uS12 MTTase</shortName>
        <shortName evidence="8">uS12 methylthiotransferase</shortName>
        <ecNumber evidence="8">2.8.4.4</ecNumber>
    </recommendedName>
    <alternativeName>
        <fullName evidence="8">Ribosomal protein uS12 (aspartate-C(3))-methylthiotransferase</fullName>
    </alternativeName>
    <alternativeName>
        <fullName evidence="8">Ribosome maturation factor RimO</fullName>
    </alternativeName>
</protein>
<dbReference type="NCBIfam" id="TIGR01125">
    <property type="entry name" value="30S ribosomal protein S12 methylthiotransferase RimO"/>
    <property type="match status" value="1"/>
</dbReference>
<dbReference type="SFLD" id="SFLDF00274">
    <property type="entry name" value="ribosomal_protein_S12_methylth"/>
    <property type="match status" value="1"/>
</dbReference>
<dbReference type="SFLD" id="SFLDS00029">
    <property type="entry name" value="Radical_SAM"/>
    <property type="match status" value="1"/>
</dbReference>
<dbReference type="SFLD" id="SFLDG01061">
    <property type="entry name" value="methylthiotransferase"/>
    <property type="match status" value="1"/>
</dbReference>
<evidence type="ECO:0000256" key="4">
    <source>
        <dbReference type="ARBA" id="ARBA00022691"/>
    </source>
</evidence>
<dbReference type="Pfam" id="PF04055">
    <property type="entry name" value="Radical_SAM"/>
    <property type="match status" value="1"/>
</dbReference>
<dbReference type="SUPFAM" id="SSF102114">
    <property type="entry name" value="Radical SAM enzymes"/>
    <property type="match status" value="1"/>
</dbReference>
<keyword evidence="14" id="KW-1185">Reference proteome</keyword>
<feature type="binding site" evidence="8">
    <location>
        <position position="36"/>
    </location>
    <ligand>
        <name>[4Fe-4S] cluster</name>
        <dbReference type="ChEBI" id="CHEBI:49883"/>
        <label>1</label>
    </ligand>
</feature>
<dbReference type="SFLD" id="SFLDG01082">
    <property type="entry name" value="B12-binding_domain_containing"/>
    <property type="match status" value="1"/>
</dbReference>
<feature type="binding site" evidence="8">
    <location>
        <position position="72"/>
    </location>
    <ligand>
        <name>[4Fe-4S] cluster</name>
        <dbReference type="ChEBI" id="CHEBI:49883"/>
        <label>1</label>
    </ligand>
</feature>
<keyword evidence="4 8" id="KW-0949">S-adenosyl-L-methionine</keyword>
<dbReference type="PANTHER" id="PTHR43837:SF1">
    <property type="entry name" value="RIBOSOMAL PROTEIN US12 METHYLTHIOTRANSFERASE RIMO"/>
    <property type="match status" value="1"/>
</dbReference>
<keyword evidence="7 8" id="KW-0411">Iron-sulfur</keyword>
<sequence>MKLNPPELRPDLAPRINAAEPPRPGQPRVGMVSLGCPKALVDSERILTRLRAEGYALSPDYQGAGAVIVNTCGFLDSAKAESLEAIGEALTENGRVIVTGCLGADEGLIREKHPKVLAVTGPQQYEAVLDAVHAALPPAPDPFVDLIPAAGVRLTPRHYAYLKISEGCDHKCRFCVIPAMRGPLRSRPAGAVLREAERLAEAGVKELLVISQDTSAYGKDIAYAESPWRGAARRAHITDLASALGELGIWVRLHYIYPYPHVDRLIPLMAEGKVLPYLDIPFQHSHPDVLKRMARPAASAKTLDRIAAWRRERPDIALRSTFIVGYPGETEAEFAHLLDWLREARLDRVGCFKYENVAGARANALEGHLPDEVKEERYARFMEVSQRISEEKMAARVGTRIEVIVDEVDDEGAVARSKMDAPEIDGQVFIDEGFAGLAPGNIVEVTIEEAAEYDLWARRT</sequence>
<dbReference type="HAMAP" id="MF_01865">
    <property type="entry name" value="MTTase_RimO"/>
    <property type="match status" value="1"/>
</dbReference>
<evidence type="ECO:0000259" key="10">
    <source>
        <dbReference type="PROSITE" id="PS50926"/>
    </source>
</evidence>
<dbReference type="InterPro" id="IPR005839">
    <property type="entry name" value="Methylthiotransferase"/>
</dbReference>
<comment type="cofactor">
    <cofactor evidence="8">
        <name>[4Fe-4S] cluster</name>
        <dbReference type="ChEBI" id="CHEBI:49883"/>
    </cofactor>
    <text evidence="8">Binds 2 [4Fe-4S] clusters. One cluster is coordinated with 3 cysteines and an exchangeable S-adenosyl-L-methionine.</text>
</comment>
<feature type="binding site" evidence="8">
    <location>
        <position position="175"/>
    </location>
    <ligand>
        <name>[4Fe-4S] cluster</name>
        <dbReference type="ChEBI" id="CHEBI:49883"/>
        <label>2</label>
        <note>4Fe-4S-S-AdoMet</note>
    </ligand>
</feature>
<dbReference type="InterPro" id="IPR005840">
    <property type="entry name" value="Ribosomal_uS12_MeSTrfase_RimO"/>
</dbReference>
<comment type="subcellular location">
    <subcellularLocation>
        <location evidence="8">Cytoplasm</location>
    </subcellularLocation>
</comment>
<dbReference type="FunFam" id="3.80.30.20:FF:000001">
    <property type="entry name" value="tRNA-2-methylthio-N(6)-dimethylallyladenosine synthase 2"/>
    <property type="match status" value="1"/>
</dbReference>
<dbReference type="Gene3D" id="2.40.50.140">
    <property type="entry name" value="Nucleic acid-binding proteins"/>
    <property type="match status" value="1"/>
</dbReference>
<feature type="region of interest" description="Disordered" evidence="9">
    <location>
        <begin position="1"/>
        <end position="31"/>
    </location>
</feature>
<dbReference type="GO" id="GO:0035599">
    <property type="term" value="F:aspartic acid methylthiotransferase activity"/>
    <property type="evidence" value="ECO:0007669"/>
    <property type="project" value="TreeGrafter"/>
</dbReference>
<dbReference type="InterPro" id="IPR013848">
    <property type="entry name" value="Methylthiotransferase_N"/>
</dbReference>
<evidence type="ECO:0000256" key="5">
    <source>
        <dbReference type="ARBA" id="ARBA00022723"/>
    </source>
</evidence>
<dbReference type="InterPro" id="IPR058240">
    <property type="entry name" value="rSAM_sf"/>
</dbReference>
<dbReference type="EC" id="2.8.4.4" evidence="8"/>
<keyword evidence="6 8" id="KW-0408">Iron</keyword>
<dbReference type="EMBL" id="CP049056">
    <property type="protein sequence ID" value="QIE56404.1"/>
    <property type="molecule type" value="Genomic_DNA"/>
</dbReference>
<keyword evidence="5 8" id="KW-0479">Metal-binding</keyword>
<dbReference type="InterPro" id="IPR006638">
    <property type="entry name" value="Elp3/MiaA/NifB-like_rSAM"/>
</dbReference>
<evidence type="ECO:0000259" key="12">
    <source>
        <dbReference type="PROSITE" id="PS51918"/>
    </source>
</evidence>
<feature type="domain" description="TRAM" evidence="10">
    <location>
        <begin position="394"/>
        <end position="460"/>
    </location>
</feature>
<feature type="binding site" evidence="8">
    <location>
        <position position="101"/>
    </location>
    <ligand>
        <name>[4Fe-4S] cluster</name>
        <dbReference type="ChEBI" id="CHEBI:49883"/>
        <label>1</label>
    </ligand>
</feature>
<comment type="similarity">
    <text evidence="8">Belongs to the methylthiotransferase family. RimO subfamily.</text>
</comment>
<evidence type="ECO:0000256" key="9">
    <source>
        <dbReference type="SAM" id="MobiDB-lite"/>
    </source>
</evidence>
<evidence type="ECO:0000256" key="7">
    <source>
        <dbReference type="ARBA" id="ARBA00023014"/>
    </source>
</evidence>
<evidence type="ECO:0000256" key="3">
    <source>
        <dbReference type="ARBA" id="ARBA00022679"/>
    </source>
</evidence>
<organism evidence="13 14">
    <name type="scientific">Pikeienuella piscinae</name>
    <dbReference type="NCBI Taxonomy" id="2748098"/>
    <lineage>
        <taxon>Bacteria</taxon>
        <taxon>Pseudomonadati</taxon>
        <taxon>Pseudomonadota</taxon>
        <taxon>Alphaproteobacteria</taxon>
        <taxon>Rhodobacterales</taxon>
        <taxon>Paracoccaceae</taxon>
        <taxon>Pikeienuella</taxon>
    </lineage>
</organism>
<dbReference type="PANTHER" id="PTHR43837">
    <property type="entry name" value="RIBOSOMAL PROTEIN S12 METHYLTHIOTRANSFERASE RIMO"/>
    <property type="match status" value="1"/>
</dbReference>
<dbReference type="KEGG" id="hdh:G5B40_13595"/>
<evidence type="ECO:0000256" key="6">
    <source>
        <dbReference type="ARBA" id="ARBA00023004"/>
    </source>
</evidence>
<dbReference type="CDD" id="cd01335">
    <property type="entry name" value="Radical_SAM"/>
    <property type="match status" value="1"/>
</dbReference>
<dbReference type="GO" id="GO:0103039">
    <property type="term" value="F:protein methylthiotransferase activity"/>
    <property type="evidence" value="ECO:0007669"/>
    <property type="project" value="UniProtKB-EC"/>
</dbReference>
<dbReference type="Gene3D" id="3.40.50.12160">
    <property type="entry name" value="Methylthiotransferase, N-terminal domain"/>
    <property type="match status" value="1"/>
</dbReference>
<dbReference type="InterPro" id="IPR012340">
    <property type="entry name" value="NA-bd_OB-fold"/>
</dbReference>
<dbReference type="Pfam" id="PF18693">
    <property type="entry name" value="TRAM_2"/>
    <property type="match status" value="1"/>
</dbReference>
<dbReference type="GO" id="GO:0006400">
    <property type="term" value="P:tRNA modification"/>
    <property type="evidence" value="ECO:0007669"/>
    <property type="project" value="InterPro"/>
</dbReference>
<dbReference type="SMART" id="SM00729">
    <property type="entry name" value="Elp3"/>
    <property type="match status" value="1"/>
</dbReference>
<proteinExistence type="inferred from homology"/>
<keyword evidence="2 8" id="KW-0963">Cytoplasm</keyword>
<dbReference type="GO" id="GO:0051539">
    <property type="term" value="F:4 iron, 4 sulfur cluster binding"/>
    <property type="evidence" value="ECO:0007669"/>
    <property type="project" value="UniProtKB-UniRule"/>
</dbReference>
<accession>A0A7L5C2I0</accession>
<evidence type="ECO:0000313" key="13">
    <source>
        <dbReference type="EMBL" id="QIE56404.1"/>
    </source>
</evidence>
<evidence type="ECO:0000259" key="11">
    <source>
        <dbReference type="PROSITE" id="PS51449"/>
    </source>
</evidence>
<dbReference type="GO" id="GO:0046872">
    <property type="term" value="F:metal ion binding"/>
    <property type="evidence" value="ECO:0007669"/>
    <property type="project" value="UniProtKB-KW"/>
</dbReference>
<dbReference type="Proteomes" id="UP000503336">
    <property type="component" value="Chromosome"/>
</dbReference>
<dbReference type="NCBIfam" id="TIGR00089">
    <property type="entry name" value="MiaB/RimO family radical SAM methylthiotransferase"/>
    <property type="match status" value="1"/>
</dbReference>
<comment type="catalytic activity">
    <reaction evidence="8">
        <text>L-aspartate(89)-[ribosomal protein uS12]-hydrogen + (sulfur carrier)-SH + AH2 + 2 S-adenosyl-L-methionine = 3-methylsulfanyl-L-aspartate(89)-[ribosomal protein uS12]-hydrogen + (sulfur carrier)-H + 5'-deoxyadenosine + L-methionine + A + S-adenosyl-L-homocysteine + 2 H(+)</text>
        <dbReference type="Rhea" id="RHEA:37087"/>
        <dbReference type="Rhea" id="RHEA-COMP:10460"/>
        <dbReference type="Rhea" id="RHEA-COMP:10461"/>
        <dbReference type="Rhea" id="RHEA-COMP:14737"/>
        <dbReference type="Rhea" id="RHEA-COMP:14739"/>
        <dbReference type="ChEBI" id="CHEBI:13193"/>
        <dbReference type="ChEBI" id="CHEBI:15378"/>
        <dbReference type="ChEBI" id="CHEBI:17319"/>
        <dbReference type="ChEBI" id="CHEBI:17499"/>
        <dbReference type="ChEBI" id="CHEBI:29917"/>
        <dbReference type="ChEBI" id="CHEBI:29961"/>
        <dbReference type="ChEBI" id="CHEBI:57844"/>
        <dbReference type="ChEBI" id="CHEBI:57856"/>
        <dbReference type="ChEBI" id="CHEBI:59789"/>
        <dbReference type="ChEBI" id="CHEBI:64428"/>
        <dbReference type="ChEBI" id="CHEBI:73599"/>
        <dbReference type="EC" id="2.8.4.4"/>
    </reaction>
</comment>
<dbReference type="InterPro" id="IPR023404">
    <property type="entry name" value="rSAM_horseshoe"/>
</dbReference>
<feature type="domain" description="Radical SAM core" evidence="12">
    <location>
        <begin position="154"/>
        <end position="391"/>
    </location>
</feature>
<feature type="domain" description="MTTase N-terminal" evidence="11">
    <location>
        <begin position="27"/>
        <end position="137"/>
    </location>
</feature>
<dbReference type="Gene3D" id="3.80.30.20">
    <property type="entry name" value="tm_1862 like domain"/>
    <property type="match status" value="1"/>
</dbReference>
<feature type="binding site" evidence="8">
    <location>
        <position position="168"/>
    </location>
    <ligand>
        <name>[4Fe-4S] cluster</name>
        <dbReference type="ChEBI" id="CHEBI:49883"/>
        <label>2</label>
        <note>4Fe-4S-S-AdoMet</note>
    </ligand>
</feature>
<dbReference type="PROSITE" id="PS51449">
    <property type="entry name" value="MTTASE_N"/>
    <property type="match status" value="1"/>
</dbReference>
<evidence type="ECO:0000256" key="1">
    <source>
        <dbReference type="ARBA" id="ARBA00022485"/>
    </source>
</evidence>
<keyword evidence="1 8" id="KW-0004">4Fe-4S</keyword>
<keyword evidence="13" id="KW-0687">Ribonucleoprotein</keyword>
<dbReference type="InterPro" id="IPR007197">
    <property type="entry name" value="rSAM"/>
</dbReference>
<name>A0A7L5C2I0_9RHOB</name>
<dbReference type="PROSITE" id="PS51918">
    <property type="entry name" value="RADICAL_SAM"/>
    <property type="match status" value="1"/>
</dbReference>
<evidence type="ECO:0000256" key="2">
    <source>
        <dbReference type="ARBA" id="ARBA00022490"/>
    </source>
</evidence>
<dbReference type="GO" id="GO:0005829">
    <property type="term" value="C:cytosol"/>
    <property type="evidence" value="ECO:0007669"/>
    <property type="project" value="TreeGrafter"/>
</dbReference>
<evidence type="ECO:0000313" key="14">
    <source>
        <dbReference type="Proteomes" id="UP000503336"/>
    </source>
</evidence>
<dbReference type="FunFam" id="3.40.50.12160:FF:000002">
    <property type="entry name" value="Ribosomal protein S12 methylthiotransferase RimO"/>
    <property type="match status" value="1"/>
</dbReference>
<dbReference type="Pfam" id="PF00919">
    <property type="entry name" value="UPF0004"/>
    <property type="match status" value="1"/>
</dbReference>
<dbReference type="GO" id="GO:0005840">
    <property type="term" value="C:ribosome"/>
    <property type="evidence" value="ECO:0007669"/>
    <property type="project" value="UniProtKB-KW"/>
</dbReference>
<comment type="function">
    <text evidence="8">Catalyzes the methylthiolation of an aspartic acid residue of ribosomal protein uS12.</text>
</comment>
<gene>
    <name evidence="8 13" type="primary">rimO</name>
    <name evidence="13" type="ORF">G5B40_13595</name>
</gene>
<keyword evidence="13" id="KW-0689">Ribosomal protein</keyword>
<dbReference type="RefSeq" id="WP_165099609.1">
    <property type="nucleotide sequence ID" value="NZ_CP049056.1"/>
</dbReference>
<dbReference type="AlphaFoldDB" id="A0A7L5C2I0"/>